<dbReference type="InterPro" id="IPR047641">
    <property type="entry name" value="ABC_transpr_MalK/UgpC-like"/>
</dbReference>
<dbReference type="Gene3D" id="2.40.50.100">
    <property type="match status" value="2"/>
</dbReference>
<dbReference type="InterPro" id="IPR017871">
    <property type="entry name" value="ABC_transporter-like_CS"/>
</dbReference>
<dbReference type="PANTHER" id="PTHR43875">
    <property type="entry name" value="MALTODEXTRIN IMPORT ATP-BINDING PROTEIN MSMX"/>
    <property type="match status" value="1"/>
</dbReference>
<dbReference type="AlphaFoldDB" id="A0A0C1R347"/>
<dbReference type="NCBIfam" id="NF008653">
    <property type="entry name" value="PRK11650.1"/>
    <property type="match status" value="1"/>
</dbReference>
<dbReference type="GO" id="GO:0008643">
    <property type="term" value="P:carbohydrate transport"/>
    <property type="evidence" value="ECO:0007669"/>
    <property type="project" value="InterPro"/>
</dbReference>
<dbReference type="Pfam" id="PF17912">
    <property type="entry name" value="OB_MalK"/>
    <property type="match status" value="1"/>
</dbReference>
<dbReference type="GO" id="GO:0016887">
    <property type="term" value="F:ATP hydrolysis activity"/>
    <property type="evidence" value="ECO:0007669"/>
    <property type="project" value="InterPro"/>
</dbReference>
<keyword evidence="3 7" id="KW-0067">ATP-binding</keyword>
<dbReference type="PROSITE" id="PS00211">
    <property type="entry name" value="ABC_TRANSPORTER_1"/>
    <property type="match status" value="1"/>
</dbReference>
<sequence>MATVRLENIKRRFNNVTAIEDITLDIPDGEFWVLVGPSGCGKSTILRTIAGLETATSGKLYIGEKLVNNIPARQRDVAMVFQNYALYPHMTVAQNIAFGLQMRKVDPKIIQERVKVVARSLSLEHLLERKPKQLSGGQQQRVALGRAIAREPQVFLLDEPLSNLDAQLRDDTRAELKQLHQELGITTIYVTHDQVEAMTLADKIVVLNRGRIQQIGAPNTIYSQPTNRMVATFLGSPPMNIVPAKFTGNGFDVVGQILPCPSSVKEKLRPGVGQGFDLGIRPEHISIVEPQRRREKLRSQSSGLRELPPLEQTSEEHREEEFGELTVEVKVVEPLGRETLVRTGFPDTSVILNVQTATNVLPQRGDRLSLELNLDKLFVFDSATGDKLYPY</sequence>
<protein>
    <submittedName>
        <fullName evidence="6 7">ABC transporter ATP-binding protein</fullName>
    </submittedName>
</protein>
<dbReference type="InterPro" id="IPR012340">
    <property type="entry name" value="NA-bd_OB-fold"/>
</dbReference>
<evidence type="ECO:0000313" key="8">
    <source>
        <dbReference type="Proteomes" id="UP000029738"/>
    </source>
</evidence>
<dbReference type="InterPro" id="IPR008995">
    <property type="entry name" value="Mo/tungstate-bd_C_term_dom"/>
</dbReference>
<dbReference type="RefSeq" id="WP_038089269.1">
    <property type="nucleotide sequence ID" value="NZ_JHEG04000001.1"/>
</dbReference>
<dbReference type="CDD" id="cd03301">
    <property type="entry name" value="ABC_MalK_N"/>
    <property type="match status" value="1"/>
</dbReference>
<dbReference type="SUPFAM" id="SSF52540">
    <property type="entry name" value="P-loop containing nucleoside triphosphate hydrolases"/>
    <property type="match status" value="1"/>
</dbReference>
<dbReference type="STRING" id="1479485.DA73_0236000"/>
<proteinExistence type="predicted"/>
<feature type="region of interest" description="Disordered" evidence="4">
    <location>
        <begin position="291"/>
        <end position="322"/>
    </location>
</feature>
<keyword evidence="1" id="KW-0813">Transport</keyword>
<dbReference type="Proteomes" id="UP000029738">
    <property type="component" value="Unassembled WGS sequence"/>
</dbReference>
<dbReference type="PANTHER" id="PTHR43875:SF1">
    <property type="entry name" value="OSMOPROTECTIVE COMPOUNDS UPTAKE ATP-BINDING PROTEIN GGTA"/>
    <property type="match status" value="1"/>
</dbReference>
<evidence type="ECO:0000256" key="2">
    <source>
        <dbReference type="ARBA" id="ARBA00022741"/>
    </source>
</evidence>
<dbReference type="InterPro" id="IPR040582">
    <property type="entry name" value="OB_MalK-like"/>
</dbReference>
<keyword evidence="2" id="KW-0547">Nucleotide-binding</keyword>
<dbReference type="Gene3D" id="2.40.50.140">
    <property type="entry name" value="Nucleic acid-binding proteins"/>
    <property type="match status" value="1"/>
</dbReference>
<evidence type="ECO:0000256" key="3">
    <source>
        <dbReference type="ARBA" id="ARBA00022840"/>
    </source>
</evidence>
<organism evidence="7">
    <name type="scientific">Tolypothrix bouteillei VB521301</name>
    <dbReference type="NCBI Taxonomy" id="1479485"/>
    <lineage>
        <taxon>Bacteria</taxon>
        <taxon>Bacillati</taxon>
        <taxon>Cyanobacteriota</taxon>
        <taxon>Cyanophyceae</taxon>
        <taxon>Nostocales</taxon>
        <taxon>Tolypothrichaceae</taxon>
        <taxon>Tolypothrix</taxon>
    </lineage>
</organism>
<dbReference type="Gene3D" id="3.40.50.300">
    <property type="entry name" value="P-loop containing nucleotide triphosphate hydrolases"/>
    <property type="match status" value="1"/>
</dbReference>
<name>A0A0C1R347_9CYAN</name>
<gene>
    <name evidence="7" type="ORF">DA73_0236000</name>
    <name evidence="6" type="ORF">DA73_0400034140</name>
</gene>
<evidence type="ECO:0000256" key="4">
    <source>
        <dbReference type="SAM" id="MobiDB-lite"/>
    </source>
</evidence>
<reference evidence="6" key="2">
    <citation type="submission" date="2019-11" db="EMBL/GenBank/DDBJ databases">
        <title>Improved Assembly of Tolypothrix boutellei genome.</title>
        <authorList>
            <person name="Sarangi A.N."/>
            <person name="Mukherjee M."/>
            <person name="Ghosh S."/>
            <person name="Singh D."/>
            <person name="Das A."/>
            <person name="Kant S."/>
            <person name="Prusty A."/>
            <person name="Tripathy S."/>
        </authorList>
    </citation>
    <scope>NUCLEOTIDE SEQUENCE</scope>
    <source>
        <strain evidence="6">VB521301</strain>
    </source>
</reference>
<dbReference type="SUPFAM" id="SSF50331">
    <property type="entry name" value="MOP-like"/>
    <property type="match status" value="2"/>
</dbReference>
<dbReference type="InterPro" id="IPR003593">
    <property type="entry name" value="AAA+_ATPase"/>
</dbReference>
<dbReference type="GO" id="GO:0140359">
    <property type="term" value="F:ABC-type transporter activity"/>
    <property type="evidence" value="ECO:0007669"/>
    <property type="project" value="InterPro"/>
</dbReference>
<reference evidence="7" key="1">
    <citation type="journal article" date="2015" name="Genome Announc.">
        <title>Draft Genome Sequence of Tolypothrix boutellei Strain VB521301.</title>
        <authorList>
            <person name="Chandrababunaidu M.M."/>
            <person name="Singh D."/>
            <person name="Sen D."/>
            <person name="Bhan S."/>
            <person name="Das S."/>
            <person name="Gupta A."/>
            <person name="Adhikary S.P."/>
            <person name="Tripathy S."/>
        </authorList>
    </citation>
    <scope>NUCLEOTIDE SEQUENCE</scope>
    <source>
        <strain evidence="7">VB521301</strain>
    </source>
</reference>
<dbReference type="EMBL" id="JHEG02000059">
    <property type="protein sequence ID" value="KIE06710.1"/>
    <property type="molecule type" value="Genomic_DNA"/>
</dbReference>
<evidence type="ECO:0000256" key="1">
    <source>
        <dbReference type="ARBA" id="ARBA00022448"/>
    </source>
</evidence>
<dbReference type="InterPro" id="IPR003439">
    <property type="entry name" value="ABC_transporter-like_ATP-bd"/>
</dbReference>
<keyword evidence="8" id="KW-1185">Reference proteome</keyword>
<accession>A0A0C1R347</accession>
<dbReference type="PROSITE" id="PS50893">
    <property type="entry name" value="ABC_TRANSPORTER_2"/>
    <property type="match status" value="1"/>
</dbReference>
<dbReference type="GO" id="GO:0055052">
    <property type="term" value="C:ATP-binding cassette (ABC) transporter complex, substrate-binding subunit-containing"/>
    <property type="evidence" value="ECO:0007669"/>
    <property type="project" value="TreeGrafter"/>
</dbReference>
<dbReference type="OrthoDB" id="9790614at2"/>
<evidence type="ECO:0000259" key="5">
    <source>
        <dbReference type="PROSITE" id="PS50893"/>
    </source>
</evidence>
<dbReference type="InterPro" id="IPR015855">
    <property type="entry name" value="ABC_transpr_MalK-like"/>
</dbReference>
<dbReference type="InterPro" id="IPR027417">
    <property type="entry name" value="P-loop_NTPase"/>
</dbReference>
<dbReference type="Pfam" id="PF00005">
    <property type="entry name" value="ABC_tran"/>
    <property type="match status" value="1"/>
</dbReference>
<evidence type="ECO:0000313" key="6">
    <source>
        <dbReference type="EMBL" id="KAF3889950.1"/>
    </source>
</evidence>
<evidence type="ECO:0000313" key="7">
    <source>
        <dbReference type="EMBL" id="KIE06710.1"/>
    </source>
</evidence>
<feature type="domain" description="ABC transporter" evidence="5">
    <location>
        <begin position="4"/>
        <end position="234"/>
    </location>
</feature>
<dbReference type="GO" id="GO:0005524">
    <property type="term" value="F:ATP binding"/>
    <property type="evidence" value="ECO:0007669"/>
    <property type="project" value="UniProtKB-KW"/>
</dbReference>
<comment type="caution">
    <text evidence="7">The sequence shown here is derived from an EMBL/GenBank/DDBJ whole genome shotgun (WGS) entry which is preliminary data.</text>
</comment>
<dbReference type="EMBL" id="JHEG04000001">
    <property type="protein sequence ID" value="KAF3889950.1"/>
    <property type="molecule type" value="Genomic_DNA"/>
</dbReference>
<dbReference type="FunFam" id="3.40.50.300:FF:000042">
    <property type="entry name" value="Maltose/maltodextrin ABC transporter, ATP-binding protein"/>
    <property type="match status" value="1"/>
</dbReference>
<dbReference type="SMART" id="SM00382">
    <property type="entry name" value="AAA"/>
    <property type="match status" value="1"/>
</dbReference>